<feature type="non-terminal residue" evidence="10">
    <location>
        <position position="489"/>
    </location>
</feature>
<protein>
    <recommendedName>
        <fullName evidence="9">Phosphatidic acid phosphatase type 2/haloperoxidase domain-containing protein</fullName>
    </recommendedName>
</protein>
<keyword evidence="6 8" id="KW-1133">Transmembrane helix</keyword>
<keyword evidence="3" id="KW-0328">Glycosyltransferase</keyword>
<feature type="transmembrane region" description="Helical" evidence="8">
    <location>
        <begin position="151"/>
        <end position="169"/>
    </location>
</feature>
<dbReference type="EMBL" id="LAZR01030453">
    <property type="protein sequence ID" value="KKL56552.1"/>
    <property type="molecule type" value="Genomic_DNA"/>
</dbReference>
<feature type="transmembrane region" description="Helical" evidence="8">
    <location>
        <begin position="451"/>
        <end position="467"/>
    </location>
</feature>
<sequence length="489" mass="55219">MLEQVDTSLFFAFNHFLQELLPASAVVFLTNQNEYLFLVLALALIRKRQWAETARLVALMLVAVAVSDALGFVLKELIGRERPCHALEGARVLVYCGKSFSMPSNHALNTFTLAGVALFMSKDRLRYAFVVLAALVALTRPIVGVHYPSDIIAGAALGLALAWGMVRLHDWVGSLSEERRLTTVLWLILGGMAAFRAYYIIYGPLDLSPDEAHYWEWTRHPALSYYSKGPMVAWLITLGTAIFGHTEFGVRVPAIVLSVLSSVLLYMLGRDMYDRRTGFFAAVLYQIIPLFSAYGIVMTIDPPFMFFWLLALHQMRRLLRNDTLMNWALLGMIVGTGMLAKYTMAFFIICSLCWFVFDRQKRGHFFKPGPYVGVAFTFVFFSPVLLWNAMNDWVTFRHTSGHVNLVGGFSFTPDGFVDFTAAQFGLITPVLFVLMVISILQHRDDERGKFLFWYSAPVFVFFVLKSLQGKVEANWAMMAYLTGLVALSR</sequence>
<dbReference type="AlphaFoldDB" id="A0A0F9FZI1"/>
<dbReference type="InterPro" id="IPR050297">
    <property type="entry name" value="LipidA_mod_glycosyltrf_83"/>
</dbReference>
<proteinExistence type="predicted"/>
<comment type="subcellular location">
    <subcellularLocation>
        <location evidence="1">Cell membrane</location>
        <topology evidence="1">Multi-pass membrane protein</topology>
    </subcellularLocation>
</comment>
<accession>A0A0F9FZI1</accession>
<dbReference type="InterPro" id="IPR038731">
    <property type="entry name" value="RgtA/B/C-like"/>
</dbReference>
<evidence type="ECO:0000256" key="1">
    <source>
        <dbReference type="ARBA" id="ARBA00004651"/>
    </source>
</evidence>
<keyword evidence="2" id="KW-1003">Cell membrane</keyword>
<feature type="transmembrane region" description="Helical" evidence="8">
    <location>
        <begin position="369"/>
        <end position="390"/>
    </location>
</feature>
<feature type="transmembrane region" description="Helical" evidence="8">
    <location>
        <begin position="327"/>
        <end position="357"/>
    </location>
</feature>
<dbReference type="SMART" id="SM00014">
    <property type="entry name" value="acidPPc"/>
    <property type="match status" value="1"/>
</dbReference>
<dbReference type="PANTHER" id="PTHR33908">
    <property type="entry name" value="MANNOSYLTRANSFERASE YKCB-RELATED"/>
    <property type="match status" value="1"/>
</dbReference>
<feature type="transmembrane region" description="Helical" evidence="8">
    <location>
        <begin position="20"/>
        <end position="44"/>
    </location>
</feature>
<evidence type="ECO:0000256" key="6">
    <source>
        <dbReference type="ARBA" id="ARBA00022989"/>
    </source>
</evidence>
<comment type="caution">
    <text evidence="10">The sequence shown here is derived from an EMBL/GenBank/DDBJ whole genome shotgun (WGS) entry which is preliminary data.</text>
</comment>
<dbReference type="GO" id="GO:0008610">
    <property type="term" value="P:lipid biosynthetic process"/>
    <property type="evidence" value="ECO:0007669"/>
    <property type="project" value="UniProtKB-ARBA"/>
</dbReference>
<dbReference type="SUPFAM" id="SSF48317">
    <property type="entry name" value="Acid phosphatase/Vanadium-dependent haloperoxidase"/>
    <property type="match status" value="1"/>
</dbReference>
<dbReference type="GO" id="GO:0016763">
    <property type="term" value="F:pentosyltransferase activity"/>
    <property type="evidence" value="ECO:0007669"/>
    <property type="project" value="TreeGrafter"/>
</dbReference>
<evidence type="ECO:0000259" key="9">
    <source>
        <dbReference type="SMART" id="SM00014"/>
    </source>
</evidence>
<evidence type="ECO:0000313" key="10">
    <source>
        <dbReference type="EMBL" id="KKL56552.1"/>
    </source>
</evidence>
<feature type="transmembrane region" description="Helical" evidence="8">
    <location>
        <begin position="248"/>
        <end position="267"/>
    </location>
</feature>
<evidence type="ECO:0000256" key="2">
    <source>
        <dbReference type="ARBA" id="ARBA00022475"/>
    </source>
</evidence>
<keyword evidence="4" id="KW-0808">Transferase</keyword>
<feature type="transmembrane region" description="Helical" evidence="8">
    <location>
        <begin position="181"/>
        <end position="201"/>
    </location>
</feature>
<feature type="domain" description="Phosphatidic acid phosphatase type 2/haloperoxidase" evidence="9">
    <location>
        <begin position="54"/>
        <end position="166"/>
    </location>
</feature>
<dbReference type="Pfam" id="PF01569">
    <property type="entry name" value="PAP2"/>
    <property type="match status" value="1"/>
</dbReference>
<feature type="transmembrane region" description="Helical" evidence="8">
    <location>
        <begin position="127"/>
        <end position="145"/>
    </location>
</feature>
<evidence type="ECO:0000256" key="5">
    <source>
        <dbReference type="ARBA" id="ARBA00022692"/>
    </source>
</evidence>
<organism evidence="10">
    <name type="scientific">marine sediment metagenome</name>
    <dbReference type="NCBI Taxonomy" id="412755"/>
    <lineage>
        <taxon>unclassified sequences</taxon>
        <taxon>metagenomes</taxon>
        <taxon>ecological metagenomes</taxon>
    </lineage>
</organism>
<evidence type="ECO:0000256" key="4">
    <source>
        <dbReference type="ARBA" id="ARBA00022679"/>
    </source>
</evidence>
<keyword evidence="7 8" id="KW-0472">Membrane</keyword>
<evidence type="ECO:0000256" key="3">
    <source>
        <dbReference type="ARBA" id="ARBA00022676"/>
    </source>
</evidence>
<evidence type="ECO:0000256" key="8">
    <source>
        <dbReference type="SAM" id="Phobius"/>
    </source>
</evidence>
<keyword evidence="5 8" id="KW-0812">Transmembrane</keyword>
<dbReference type="InterPro" id="IPR036938">
    <property type="entry name" value="PAP2/HPO_sf"/>
</dbReference>
<evidence type="ECO:0000256" key="7">
    <source>
        <dbReference type="ARBA" id="ARBA00023136"/>
    </source>
</evidence>
<feature type="transmembrane region" description="Helical" evidence="8">
    <location>
        <begin position="419"/>
        <end position="439"/>
    </location>
</feature>
<gene>
    <name evidence="10" type="ORF">LCGC14_2244270</name>
</gene>
<feature type="transmembrane region" description="Helical" evidence="8">
    <location>
        <begin position="279"/>
        <end position="300"/>
    </location>
</feature>
<dbReference type="InterPro" id="IPR000326">
    <property type="entry name" value="PAP2/HPO"/>
</dbReference>
<dbReference type="Pfam" id="PF13231">
    <property type="entry name" value="PMT_2"/>
    <property type="match status" value="1"/>
</dbReference>
<dbReference type="GO" id="GO:0005886">
    <property type="term" value="C:plasma membrane"/>
    <property type="evidence" value="ECO:0007669"/>
    <property type="project" value="UniProtKB-SubCell"/>
</dbReference>
<dbReference type="PANTHER" id="PTHR33908:SF11">
    <property type="entry name" value="MEMBRANE PROTEIN"/>
    <property type="match status" value="1"/>
</dbReference>
<dbReference type="Gene3D" id="1.20.144.10">
    <property type="entry name" value="Phosphatidic acid phosphatase type 2/haloperoxidase"/>
    <property type="match status" value="1"/>
</dbReference>
<reference evidence="10" key="1">
    <citation type="journal article" date="2015" name="Nature">
        <title>Complex archaea that bridge the gap between prokaryotes and eukaryotes.</title>
        <authorList>
            <person name="Spang A."/>
            <person name="Saw J.H."/>
            <person name="Jorgensen S.L."/>
            <person name="Zaremba-Niedzwiedzka K."/>
            <person name="Martijn J."/>
            <person name="Lind A.E."/>
            <person name="van Eijk R."/>
            <person name="Schleper C."/>
            <person name="Guy L."/>
            <person name="Ettema T.J."/>
        </authorList>
    </citation>
    <scope>NUCLEOTIDE SEQUENCE</scope>
</reference>
<name>A0A0F9FZI1_9ZZZZ</name>